<dbReference type="PROSITE" id="PS50995">
    <property type="entry name" value="HTH_MARR_2"/>
    <property type="match status" value="1"/>
</dbReference>
<dbReference type="PANTHER" id="PTHR33164">
    <property type="entry name" value="TRANSCRIPTIONAL REGULATOR, MARR FAMILY"/>
    <property type="match status" value="1"/>
</dbReference>
<evidence type="ECO:0000259" key="1">
    <source>
        <dbReference type="PROSITE" id="PS50995"/>
    </source>
</evidence>
<evidence type="ECO:0000313" key="3">
    <source>
        <dbReference type="Proteomes" id="UP000233387"/>
    </source>
</evidence>
<comment type="caution">
    <text evidence="2">The sequence shown here is derived from an EMBL/GenBank/DDBJ whole genome shotgun (WGS) entry which is preliminary data.</text>
</comment>
<dbReference type="EMBL" id="NKXO01000016">
    <property type="protein sequence ID" value="PKQ69768.1"/>
    <property type="molecule type" value="Genomic_DNA"/>
</dbReference>
<protein>
    <submittedName>
        <fullName evidence="2">MarR family</fullName>
    </submittedName>
</protein>
<reference evidence="2 3" key="1">
    <citation type="submission" date="2017-06" db="EMBL/GenBank/DDBJ databases">
        <title>Raineya orbicola gen. nov., sp. nov. a slightly thermophilic bacterium of the phylum Bacteroidetes and the description of Raineyaceae fam. nov.</title>
        <authorList>
            <person name="Albuquerque L."/>
            <person name="Polonia A.R.M."/>
            <person name="Barroso C."/>
            <person name="Froufe H.J.C."/>
            <person name="Lage O."/>
            <person name="Lobo-Da-Cunha A."/>
            <person name="Egas C."/>
            <person name="Da Costa M.S."/>
        </authorList>
    </citation>
    <scope>NUCLEOTIDE SEQUENCE [LARGE SCALE GENOMIC DNA]</scope>
    <source>
        <strain evidence="2 3">SPSPC-11</strain>
    </source>
</reference>
<feature type="domain" description="HTH marR-type" evidence="1">
    <location>
        <begin position="1"/>
        <end position="149"/>
    </location>
</feature>
<dbReference type="GO" id="GO:0006950">
    <property type="term" value="P:response to stress"/>
    <property type="evidence" value="ECO:0007669"/>
    <property type="project" value="TreeGrafter"/>
</dbReference>
<sequence>MKTIEEAIQSRFRNEKHKALVNILYTAKFIENKVQTHIKPYKITMQQYNILRIVRGAGGKPVSLKYIKERMLDKMPDASRIVDKLYKKGLLKRKECPNDRRSVDITITNKGLELLETMDKQAQELDDICQNLSDTQLQELNYLLNFLRNE</sequence>
<dbReference type="AlphaFoldDB" id="A0A2N3IHP1"/>
<dbReference type="PRINTS" id="PR00598">
    <property type="entry name" value="HTHMARR"/>
</dbReference>
<dbReference type="Pfam" id="PF01047">
    <property type="entry name" value="MarR"/>
    <property type="match status" value="1"/>
</dbReference>
<dbReference type="InterPro" id="IPR036390">
    <property type="entry name" value="WH_DNA-bd_sf"/>
</dbReference>
<dbReference type="InterPro" id="IPR036388">
    <property type="entry name" value="WH-like_DNA-bd_sf"/>
</dbReference>
<dbReference type="SMART" id="SM00347">
    <property type="entry name" value="HTH_MARR"/>
    <property type="match status" value="1"/>
</dbReference>
<dbReference type="PANTHER" id="PTHR33164:SF101">
    <property type="entry name" value="TRANSCRIPTIONAL REPRESSOR MPRA"/>
    <property type="match status" value="1"/>
</dbReference>
<dbReference type="Gene3D" id="1.10.10.10">
    <property type="entry name" value="Winged helix-like DNA-binding domain superfamily/Winged helix DNA-binding domain"/>
    <property type="match status" value="1"/>
</dbReference>
<dbReference type="Proteomes" id="UP000233387">
    <property type="component" value="Unassembled WGS sequence"/>
</dbReference>
<dbReference type="GO" id="GO:0003700">
    <property type="term" value="F:DNA-binding transcription factor activity"/>
    <property type="evidence" value="ECO:0007669"/>
    <property type="project" value="InterPro"/>
</dbReference>
<keyword evidence="3" id="KW-1185">Reference proteome</keyword>
<dbReference type="OrthoDB" id="763883at2"/>
<accession>A0A2N3IHP1</accession>
<dbReference type="RefSeq" id="WP_101358490.1">
    <property type="nucleotide sequence ID" value="NZ_NKXO01000016.1"/>
</dbReference>
<proteinExistence type="predicted"/>
<name>A0A2N3IHP1_9BACT</name>
<dbReference type="SUPFAM" id="SSF46785">
    <property type="entry name" value="Winged helix' DNA-binding domain"/>
    <property type="match status" value="1"/>
</dbReference>
<dbReference type="InterPro" id="IPR039422">
    <property type="entry name" value="MarR/SlyA-like"/>
</dbReference>
<dbReference type="InterPro" id="IPR000835">
    <property type="entry name" value="HTH_MarR-typ"/>
</dbReference>
<gene>
    <name evidence="2" type="ORF">Rain11_1223</name>
</gene>
<organism evidence="2 3">
    <name type="scientific">Raineya orbicola</name>
    <dbReference type="NCBI Taxonomy" id="2016530"/>
    <lineage>
        <taxon>Bacteria</taxon>
        <taxon>Pseudomonadati</taxon>
        <taxon>Bacteroidota</taxon>
        <taxon>Cytophagia</taxon>
        <taxon>Cytophagales</taxon>
        <taxon>Raineyaceae</taxon>
        <taxon>Raineya</taxon>
    </lineage>
</organism>
<evidence type="ECO:0000313" key="2">
    <source>
        <dbReference type="EMBL" id="PKQ69768.1"/>
    </source>
</evidence>